<dbReference type="InterPro" id="IPR050639">
    <property type="entry name" value="SSR_resolvase"/>
</dbReference>
<dbReference type="Gene3D" id="1.10.10.60">
    <property type="entry name" value="Homeodomain-like"/>
    <property type="match status" value="1"/>
</dbReference>
<dbReference type="RefSeq" id="WP_236332640.1">
    <property type="nucleotide sequence ID" value="NZ_JAKIJS010000001.1"/>
</dbReference>
<evidence type="ECO:0000259" key="2">
    <source>
        <dbReference type="PROSITE" id="PS51736"/>
    </source>
</evidence>
<protein>
    <submittedName>
        <fullName evidence="3">Recombinase family protein</fullName>
    </submittedName>
</protein>
<evidence type="ECO:0000313" key="4">
    <source>
        <dbReference type="Proteomes" id="UP001649381"/>
    </source>
</evidence>
<accession>A0ABS9H0B6</accession>
<gene>
    <name evidence="3" type="ORF">L2716_05740</name>
</gene>
<feature type="domain" description="Resolvase/invertase-type recombinase catalytic" evidence="2">
    <location>
        <begin position="2"/>
        <end position="135"/>
    </location>
</feature>
<dbReference type="PROSITE" id="PS51736">
    <property type="entry name" value="RECOMBINASES_3"/>
    <property type="match status" value="1"/>
</dbReference>
<reference evidence="3 4" key="1">
    <citation type="submission" date="2022-01" db="EMBL/GenBank/DDBJ databases">
        <title>Alkalihalobacillus sp. EGI L200015, a novel bacterium isolated from a salt lake sediment.</title>
        <authorList>
            <person name="Gao L."/>
            <person name="Fang B.-Z."/>
            <person name="Li W.-J."/>
        </authorList>
    </citation>
    <scope>NUCLEOTIDE SEQUENCE [LARGE SCALE GENOMIC DNA]</scope>
    <source>
        <strain evidence="3 4">KCTC 12718</strain>
    </source>
</reference>
<keyword evidence="4" id="KW-1185">Reference proteome</keyword>
<comment type="similarity">
    <text evidence="1">Belongs to the site-specific recombinase resolvase family.</text>
</comment>
<comment type="caution">
    <text evidence="3">The sequence shown here is derived from an EMBL/GenBank/DDBJ whole genome shotgun (WGS) entry which is preliminary data.</text>
</comment>
<proteinExistence type="inferred from homology"/>
<evidence type="ECO:0000256" key="1">
    <source>
        <dbReference type="ARBA" id="ARBA00009913"/>
    </source>
</evidence>
<name>A0ABS9H0B6_9BACL</name>
<dbReference type="Pfam" id="PF00239">
    <property type="entry name" value="Resolvase"/>
    <property type="match status" value="1"/>
</dbReference>
<dbReference type="InterPro" id="IPR006119">
    <property type="entry name" value="Resolv_N"/>
</dbReference>
<dbReference type="SMART" id="SM00857">
    <property type="entry name" value="Resolvase"/>
    <property type="match status" value="1"/>
</dbReference>
<evidence type="ECO:0000313" key="3">
    <source>
        <dbReference type="EMBL" id="MCF6137227.1"/>
    </source>
</evidence>
<dbReference type="CDD" id="cd03768">
    <property type="entry name" value="SR_ResInv"/>
    <property type="match status" value="1"/>
</dbReference>
<organism evidence="3 4">
    <name type="scientific">Pseudalkalibacillus berkeleyi</name>
    <dbReference type="NCBI Taxonomy" id="1069813"/>
    <lineage>
        <taxon>Bacteria</taxon>
        <taxon>Bacillati</taxon>
        <taxon>Bacillota</taxon>
        <taxon>Bacilli</taxon>
        <taxon>Bacillales</taxon>
        <taxon>Fictibacillaceae</taxon>
        <taxon>Pseudalkalibacillus</taxon>
    </lineage>
</organism>
<dbReference type="InterPro" id="IPR036162">
    <property type="entry name" value="Resolvase-like_N_sf"/>
</dbReference>
<dbReference type="PANTHER" id="PTHR30461:SF26">
    <property type="entry name" value="RESOLVASE HOMOLOG YNEB"/>
    <property type="match status" value="1"/>
</dbReference>
<dbReference type="SUPFAM" id="SSF53041">
    <property type="entry name" value="Resolvase-like"/>
    <property type="match status" value="1"/>
</dbReference>
<dbReference type="EMBL" id="JAKIJS010000001">
    <property type="protein sequence ID" value="MCF6137227.1"/>
    <property type="molecule type" value="Genomic_DNA"/>
</dbReference>
<dbReference type="Proteomes" id="UP001649381">
    <property type="component" value="Unassembled WGS sequence"/>
</dbReference>
<dbReference type="Gene3D" id="3.40.50.1390">
    <property type="entry name" value="Resolvase, N-terminal catalytic domain"/>
    <property type="match status" value="1"/>
</dbReference>
<dbReference type="PANTHER" id="PTHR30461">
    <property type="entry name" value="DNA-INVERTASE FROM LAMBDOID PROPHAGE"/>
    <property type="match status" value="1"/>
</dbReference>
<sequence length="193" mass="22507">MAKLGYARVATGNDALEEQVTVLKDYGCDKIFTDDRSSKMNQREGLKALLNYAREGDVVIVIKLDRFARSIQDLQQTTEELRERGIHFISLTQNIDTSKDSDDAVFNWIEIFSEFERELHSERIKLGIENAREKGIKLGRTEADLQMKEKAFEMYHTEEFTMKEIVQETGLSRATIYRYIEKRKGSKEIERQK</sequence>